<evidence type="ECO:0008006" key="3">
    <source>
        <dbReference type="Google" id="ProtNLM"/>
    </source>
</evidence>
<protein>
    <recommendedName>
        <fullName evidence="3">MRPL25 domain-containing protein</fullName>
    </recommendedName>
</protein>
<gene>
    <name evidence="2" type="ORF">PCAL00307_LOCUS20755</name>
</gene>
<dbReference type="EMBL" id="HBIW01024052">
    <property type="protein sequence ID" value="CAE0705307.1"/>
    <property type="molecule type" value="Transcribed_RNA"/>
</dbReference>
<proteinExistence type="predicted"/>
<evidence type="ECO:0000256" key="1">
    <source>
        <dbReference type="SAM" id="MobiDB-lite"/>
    </source>
</evidence>
<dbReference type="AlphaFoldDB" id="A0A7S4A6G0"/>
<name>A0A7S4A6G0_9STRA</name>
<reference evidence="2" key="1">
    <citation type="submission" date="2021-01" db="EMBL/GenBank/DDBJ databases">
        <authorList>
            <person name="Corre E."/>
            <person name="Pelletier E."/>
            <person name="Niang G."/>
            <person name="Scheremetjew M."/>
            <person name="Finn R."/>
            <person name="Kale V."/>
            <person name="Holt S."/>
            <person name="Cochrane G."/>
            <person name="Meng A."/>
            <person name="Brown T."/>
            <person name="Cohen L."/>
        </authorList>
    </citation>
    <scope>NUCLEOTIDE SEQUENCE</scope>
    <source>
        <strain evidence="2">CCMP1756</strain>
    </source>
</reference>
<organism evidence="2">
    <name type="scientific">Pelagomonas calceolata</name>
    <dbReference type="NCBI Taxonomy" id="35677"/>
    <lineage>
        <taxon>Eukaryota</taxon>
        <taxon>Sar</taxon>
        <taxon>Stramenopiles</taxon>
        <taxon>Ochrophyta</taxon>
        <taxon>Pelagophyceae</taxon>
        <taxon>Pelagomonadales</taxon>
        <taxon>Pelagomonadaceae</taxon>
        <taxon>Pelagomonas</taxon>
    </lineage>
</organism>
<accession>A0A7S4A6G0</accession>
<sequence>MSQGVIKKLAQHGAAALKPRKVPTAPGQVNPWRRPLVSRREAAVARKQALRDGTFGTFDPAKGGWLREWDPVRAPRVLIPPKGHKRDRTRAERFRNVEARLRDMPRLIEEHRKTVQARKPPPGVETLLKRLVRRRK</sequence>
<feature type="region of interest" description="Disordered" evidence="1">
    <location>
        <begin position="108"/>
        <end position="136"/>
    </location>
</feature>
<feature type="region of interest" description="Disordered" evidence="1">
    <location>
        <begin position="1"/>
        <end position="33"/>
    </location>
</feature>
<evidence type="ECO:0000313" key="2">
    <source>
        <dbReference type="EMBL" id="CAE0705307.1"/>
    </source>
</evidence>